<feature type="signal peptide" evidence="1">
    <location>
        <begin position="1"/>
        <end position="19"/>
    </location>
</feature>
<evidence type="ECO:0008006" key="4">
    <source>
        <dbReference type="Google" id="ProtNLM"/>
    </source>
</evidence>
<dbReference type="EMBL" id="JACT01000004">
    <property type="protein sequence ID" value="KMS54141.1"/>
    <property type="molecule type" value="Genomic_DNA"/>
</dbReference>
<feature type="chain" id="PRO_5005291510" description="Integron" evidence="1">
    <location>
        <begin position="20"/>
        <end position="164"/>
    </location>
</feature>
<dbReference type="Proteomes" id="UP000052232">
    <property type="component" value="Unassembled WGS sequence"/>
</dbReference>
<evidence type="ECO:0000313" key="2">
    <source>
        <dbReference type="EMBL" id="KMS54141.1"/>
    </source>
</evidence>
<evidence type="ECO:0000256" key="1">
    <source>
        <dbReference type="SAM" id="SignalP"/>
    </source>
</evidence>
<dbReference type="STRING" id="1420583.V473_18270"/>
<accession>A0A0J7XQF6</accession>
<keyword evidence="1" id="KW-0732">Signal</keyword>
<protein>
    <recommendedName>
        <fullName evidence="4">Integron</fullName>
    </recommendedName>
</protein>
<gene>
    <name evidence="2" type="ORF">V473_18270</name>
</gene>
<dbReference type="PATRIC" id="fig|1420583.3.peg.3465"/>
<keyword evidence="3" id="KW-1185">Reference proteome</keyword>
<name>A0A0J7XQF6_9SPHN</name>
<proteinExistence type="predicted"/>
<sequence length="164" mass="16936">MRIIPLLLLPLLSPLTACSKSNDVYEELPNSSLAGAPRADVPETRMDAPVARPVTIGEDGPRLDACGTLGQVSRAGPNGLGLHAAPFGDAKELGRLAEGQRAYVCTRSLDQKWLGVVILPTPGAGQAPPAADCGVASPVERKQPYAGPCASGWVASAYVRLIAG</sequence>
<dbReference type="AlphaFoldDB" id="A0A0J7XQF6"/>
<organism evidence="2 3">
    <name type="scientific">Sphingobium cupriresistens LL01</name>
    <dbReference type="NCBI Taxonomy" id="1420583"/>
    <lineage>
        <taxon>Bacteria</taxon>
        <taxon>Pseudomonadati</taxon>
        <taxon>Pseudomonadota</taxon>
        <taxon>Alphaproteobacteria</taxon>
        <taxon>Sphingomonadales</taxon>
        <taxon>Sphingomonadaceae</taxon>
        <taxon>Sphingobium</taxon>
    </lineage>
</organism>
<dbReference type="RefSeq" id="WP_066607325.1">
    <property type="nucleotide sequence ID" value="NZ_KQ130435.1"/>
</dbReference>
<comment type="caution">
    <text evidence="2">The sequence shown here is derived from an EMBL/GenBank/DDBJ whole genome shotgun (WGS) entry which is preliminary data.</text>
</comment>
<reference evidence="2 3" key="1">
    <citation type="journal article" date="2015" name="G3 (Bethesda)">
        <title>Insights into Ongoing Evolution of the Hexachlorocyclohexane Catabolic Pathway from Comparative Genomics of Ten Sphingomonadaceae Strains.</title>
        <authorList>
            <person name="Pearce S.L."/>
            <person name="Oakeshott J.G."/>
            <person name="Pandey G."/>
        </authorList>
    </citation>
    <scope>NUCLEOTIDE SEQUENCE [LARGE SCALE GENOMIC DNA]</scope>
    <source>
        <strain evidence="2 3">LL01</strain>
    </source>
</reference>
<evidence type="ECO:0000313" key="3">
    <source>
        <dbReference type="Proteomes" id="UP000052232"/>
    </source>
</evidence>